<evidence type="ECO:0000313" key="5">
    <source>
        <dbReference type="Proteomes" id="UP000004947"/>
    </source>
</evidence>
<sequence>MKTNTRYLKLTQKAKSLFLLIALFFTAFTYADDTKVLIIGSDQDLGDKYGSDSAAFSPTAIASELQSILTQNGPGDATVTVAERFNDINPSGFVYNGHTFGSRSYNLTGWFHYPLPAGAEEARWANLRGEGDHVWDYVVIIGDPYTMEKTPGMYAQGVAKVAEEVAKGADPAEVILLMNWPASASSSTVDHYKEIVYRAGRSGGYKVAPAALAWQEAGSPSGGSHPNADGAYIAAASIYSRIYNQSASNSDYTYNDTLANTVQTTVAANVGQPQYSGDFNFINPYLMLGDKRRDVHFSENGTSTEEDFKNAAKAAMNRSRVTHNTIDYCPGGSSSWATYNSNTPEDDGLGWPVGNEMPIAWNHGRSYPDGRIKLNPDYWQLGLGFEYQWNTTAYSTEIANDHYIAMMDYYDTGRANDRLSDAAIGARWMPTRMLWAQFHKEYPDRNPMRDSNHLNWDQTHAVGTYMYTLYSGRCPLDPEPSPMTEVWMAQKIGYETAWRMGRCQTRAPGFKVMPSAASAKSVTPSSSDTMTVQFIMAPTHDVTVNIASSDALKGKVSPSQLTFTPENYNVPQTVTVIGETGAAGSFEFDAQFSTTSTDPVYDGLSDTWTYTNTRTQGLSQVLGNDVVIETGDTTPDLTDGTDFGYVDASLTKVFTILNQSATDTVNLTGSPRVTLSDASGNFTLTQDAASGAIAPLGSTTFSITYDATADLSGGLHTATVSISSSDPLLPTYTFTVQALSPGQPTVINAGATGGQLSSTLEGQLSVGVTADVIIYWGATDGGTTPGNWENAVPIAAATEGNNFSVELTDLVAGRQYYYRVFASNSKGEAWSESTELFMTEAPVTQPSTPVRWGAPAKYWSIEKLNPALWLDAKDLDGDGIEEGNSESGLSGSNVLTWADKSGNGNDATTGIGNPVYDGNVLTFDGDDYLNVAHGVMPDTDEPSMVFIVGEATGTYQGFLSNGRFQNNSQSYSFRIGDSANEITWYAWANDLTGGTSTTGSHIWGINLSTDNSTISLKSDGDSVASKSFTGIANGGSELGLIGDTYVADEGLTGSISEIIVVKGEPDVDTRQKIEGYLAWKWGLESNLPVDHPYKSVDPRLEIVSNSADIDNLPKALWLDASDASTITESGGAVSQWADKSANNNHAYQGTAERQPTLNGDQIDFDGGDILSVTNDVFKDLQNPCVIVLGKWDSSSGWGNAFAAYHGENGVGWQLRQRSADVDKLTLTVRGTAGAGDPDPSVTANTSFFIGSAYRSNASTRTIRHNGTQTYTDTGDTGTITYSGSERSSIGGRYHGDAFSDPAGFLNGSIKEIIVLDNATDQQVQQIEGYLAWKWGLESNLPVDHPYASEPPASAEHMVTADVSMSAADSYNASTPISPALGVNDYYLTDITNRTPEFYGAHQAGLTIKSDATQGYAELAEEMITGDRTKAMMVWKKTDFLADRNVTPTRFKLDLIGSADLSYENRWVVEKDGQFYISDQTFTTGNQDVDVSTLTWSEYTPLNGGSDTIGAPATISLHGLDSIGFYVNAERTANSGDSWMRTSVYYFVVDGDEDPDLSATVNYVTYEAGPNGSITGIATQEVIYDGSTTAVTATPDANYEFVNWSDGSTANPRSDTNVTSSQTYTANFALVNLNQAPTANAGEDQTVEDTDNNGSESVTLDASASSDSDGTIASYVWTANDVEIATGANPTIDLAVGSHTITLTVTDDYGATASDSILITVNAALTHEVTFNLNGGSLVSGELVQNVLDGEAATAPTVAAPAGQSFTGWDTSFTNVSSDLTVTALYESKQLQLSSLTMSNPSSHTLTWTALDNTAYYYLAVGTSVGMDDLYGMYLDSDVTTVDLNLSGYENVYVRLWTYANGEWHIEDSVITDPNFTPANASFTSYSGDASELRIEWNRSTYDGWYYIQLVNKFTQDVEWSDYFARTSAEALVGAVSQPLDYYEVHIWSYDMNLGQWNQDIKDLATSENQAATYASHGLDGTSLTLNWNQSNYLGWYYIELERISDGAFIDGSYFDWNVDSGVFDITGTLVNDIRVRIWTYNADLGEWNSSQSDLNTP</sequence>
<dbReference type="SUPFAM" id="SSF49899">
    <property type="entry name" value="Concanavalin A-like lectins/glucanases"/>
    <property type="match status" value="1"/>
</dbReference>
<dbReference type="STRING" id="313628.LNTAR_21400"/>
<dbReference type="InterPro" id="IPR013320">
    <property type="entry name" value="ConA-like_dom_sf"/>
</dbReference>
<dbReference type="InterPro" id="IPR036116">
    <property type="entry name" value="FN3_sf"/>
</dbReference>
<evidence type="ECO:0000256" key="2">
    <source>
        <dbReference type="SAM" id="SignalP"/>
    </source>
</evidence>
<dbReference type="OrthoDB" id="1391570at2"/>
<dbReference type="InterPro" id="IPR042229">
    <property type="entry name" value="Listeria/Bacterioides_rpt_sf"/>
</dbReference>
<dbReference type="PROSITE" id="PS50853">
    <property type="entry name" value="FN3"/>
    <property type="match status" value="1"/>
</dbReference>
<dbReference type="GO" id="GO:0030313">
    <property type="term" value="C:cell envelope"/>
    <property type="evidence" value="ECO:0007669"/>
    <property type="project" value="UniProtKB-SubCell"/>
</dbReference>
<dbReference type="SMART" id="SM00089">
    <property type="entry name" value="PKD"/>
    <property type="match status" value="1"/>
</dbReference>
<feature type="chain" id="PRO_5002694530" evidence="2">
    <location>
        <begin position="32"/>
        <end position="2057"/>
    </location>
</feature>
<dbReference type="SUPFAM" id="SSF49299">
    <property type="entry name" value="PKD domain"/>
    <property type="match status" value="1"/>
</dbReference>
<dbReference type="RefSeq" id="WP_007278921.1">
    <property type="nucleotide sequence ID" value="NZ_ABCK01000010.1"/>
</dbReference>
<gene>
    <name evidence="4" type="ORF">LNTAR_21400</name>
</gene>
<dbReference type="Pfam" id="PF18911">
    <property type="entry name" value="PKD_4"/>
    <property type="match status" value="1"/>
</dbReference>
<dbReference type="Pfam" id="PF18998">
    <property type="entry name" value="Flg_new_2"/>
    <property type="match status" value="1"/>
</dbReference>
<feature type="compositionally biased region" description="Polar residues" evidence="1">
    <location>
        <begin position="1651"/>
        <end position="1664"/>
    </location>
</feature>
<dbReference type="GO" id="GO:0016788">
    <property type="term" value="F:hydrolase activity, acting on ester bonds"/>
    <property type="evidence" value="ECO:0007669"/>
    <property type="project" value="UniProtKB-ARBA"/>
</dbReference>
<dbReference type="Proteomes" id="UP000004947">
    <property type="component" value="Unassembled WGS sequence"/>
</dbReference>
<dbReference type="InterPro" id="IPR000601">
    <property type="entry name" value="PKD_dom"/>
</dbReference>
<dbReference type="InterPro" id="IPR013783">
    <property type="entry name" value="Ig-like_fold"/>
</dbReference>
<name>A6DM14_9BACT</name>
<protein>
    <submittedName>
        <fullName evidence="4">Cytochrome c5530 family protein</fullName>
    </submittedName>
</protein>
<dbReference type="eggNOG" id="COG3291">
    <property type="taxonomic scope" value="Bacteria"/>
</dbReference>
<dbReference type="SUPFAM" id="SSF49265">
    <property type="entry name" value="Fibronectin type III"/>
    <property type="match status" value="1"/>
</dbReference>
<feature type="region of interest" description="Disordered" evidence="1">
    <location>
        <begin position="1639"/>
        <end position="1664"/>
    </location>
</feature>
<evidence type="ECO:0000259" key="3">
    <source>
        <dbReference type="PROSITE" id="PS50853"/>
    </source>
</evidence>
<evidence type="ECO:0000256" key="1">
    <source>
        <dbReference type="SAM" id="MobiDB-lite"/>
    </source>
</evidence>
<dbReference type="EMBL" id="ABCK01000010">
    <property type="protein sequence ID" value="EDM27312.1"/>
    <property type="molecule type" value="Genomic_DNA"/>
</dbReference>
<proteinExistence type="predicted"/>
<accession>A6DM14</accession>
<evidence type="ECO:0000313" key="4">
    <source>
        <dbReference type="EMBL" id="EDM27312.1"/>
    </source>
</evidence>
<dbReference type="CDD" id="cd00146">
    <property type="entry name" value="PKD"/>
    <property type="match status" value="1"/>
</dbReference>
<dbReference type="Gene3D" id="2.60.40.4270">
    <property type="entry name" value="Listeria-Bacteroides repeat domain"/>
    <property type="match status" value="1"/>
</dbReference>
<keyword evidence="2" id="KW-0732">Signal</keyword>
<dbReference type="InterPro" id="IPR003961">
    <property type="entry name" value="FN3_dom"/>
</dbReference>
<dbReference type="InterPro" id="IPR036514">
    <property type="entry name" value="SGNH_hydro_sf"/>
</dbReference>
<keyword evidence="5" id="KW-1185">Reference proteome</keyword>
<feature type="domain" description="Fibronectin type-III" evidence="3">
    <location>
        <begin position="740"/>
        <end position="842"/>
    </location>
</feature>
<comment type="caution">
    <text evidence="4">The sequence shown here is derived from an EMBL/GenBank/DDBJ whole genome shotgun (WGS) entry which is preliminary data.</text>
</comment>
<organism evidence="4 5">
    <name type="scientific">Lentisphaera araneosa HTCC2155</name>
    <dbReference type="NCBI Taxonomy" id="313628"/>
    <lineage>
        <taxon>Bacteria</taxon>
        <taxon>Pseudomonadati</taxon>
        <taxon>Lentisphaerota</taxon>
        <taxon>Lentisphaeria</taxon>
        <taxon>Lentisphaerales</taxon>
        <taxon>Lentisphaeraceae</taxon>
        <taxon>Lentisphaera</taxon>
    </lineage>
</organism>
<dbReference type="InterPro" id="IPR035986">
    <property type="entry name" value="PKD_dom_sf"/>
</dbReference>
<dbReference type="eggNOG" id="COG4447">
    <property type="taxonomic scope" value="Bacteria"/>
</dbReference>
<dbReference type="InterPro" id="IPR044060">
    <property type="entry name" value="Bacterial_rp_domain"/>
</dbReference>
<dbReference type="Gene3D" id="3.40.50.1110">
    <property type="entry name" value="SGNH hydrolase"/>
    <property type="match status" value="1"/>
</dbReference>
<feature type="signal peptide" evidence="2">
    <location>
        <begin position="1"/>
        <end position="31"/>
    </location>
</feature>
<reference evidence="4 5" key="1">
    <citation type="journal article" date="2010" name="J. Bacteriol.">
        <title>Genome sequence of Lentisphaera araneosa HTCC2155T, the type species of the order Lentisphaerales in the phylum Lentisphaerae.</title>
        <authorList>
            <person name="Thrash J.C."/>
            <person name="Cho J.C."/>
            <person name="Vergin K.L."/>
            <person name="Morris R.M."/>
            <person name="Giovannoni S.J."/>
        </authorList>
    </citation>
    <scope>NUCLEOTIDE SEQUENCE [LARGE SCALE GENOMIC DNA]</scope>
    <source>
        <strain evidence="4 5">HTCC2155</strain>
    </source>
</reference>
<dbReference type="InterPro" id="IPR022409">
    <property type="entry name" value="PKD/Chitinase_dom"/>
</dbReference>
<dbReference type="Gene3D" id="2.60.40.10">
    <property type="entry name" value="Immunoglobulins"/>
    <property type="match status" value="3"/>
</dbReference>